<evidence type="ECO:0000259" key="3">
    <source>
        <dbReference type="PROSITE" id="PS51141"/>
    </source>
</evidence>
<keyword evidence="1" id="KW-0863">Zinc-finger</keyword>
<accession>A0A2G2VLR4</accession>
<evidence type="ECO:0000313" key="4">
    <source>
        <dbReference type="EMBL" id="PHT33935.1"/>
    </source>
</evidence>
<keyword evidence="5" id="KW-1185">Reference proteome</keyword>
<dbReference type="Pfam" id="PF03110">
    <property type="entry name" value="SBP"/>
    <property type="match status" value="1"/>
</dbReference>
<feature type="region of interest" description="Disordered" evidence="2">
    <location>
        <begin position="19"/>
        <end position="95"/>
    </location>
</feature>
<feature type="compositionally biased region" description="Polar residues" evidence="2">
    <location>
        <begin position="35"/>
        <end position="55"/>
    </location>
</feature>
<reference evidence="4 5" key="1">
    <citation type="journal article" date="2017" name="Genome Biol.">
        <title>New reference genome sequences of hot pepper reveal the massive evolution of plant disease-resistance genes by retroduplication.</title>
        <authorList>
            <person name="Kim S."/>
            <person name="Park J."/>
            <person name="Yeom S.I."/>
            <person name="Kim Y.M."/>
            <person name="Seo E."/>
            <person name="Kim K.T."/>
            <person name="Kim M.S."/>
            <person name="Lee J.M."/>
            <person name="Cheong K."/>
            <person name="Shin H.S."/>
            <person name="Kim S.B."/>
            <person name="Han K."/>
            <person name="Lee J."/>
            <person name="Park M."/>
            <person name="Lee H.A."/>
            <person name="Lee H.Y."/>
            <person name="Lee Y."/>
            <person name="Oh S."/>
            <person name="Lee J.H."/>
            <person name="Choi E."/>
            <person name="Choi E."/>
            <person name="Lee S.E."/>
            <person name="Jeon J."/>
            <person name="Kim H."/>
            <person name="Choi G."/>
            <person name="Song H."/>
            <person name="Lee J."/>
            <person name="Lee S.C."/>
            <person name="Kwon J.K."/>
            <person name="Lee H.Y."/>
            <person name="Koo N."/>
            <person name="Hong Y."/>
            <person name="Kim R.W."/>
            <person name="Kang W.H."/>
            <person name="Huh J.H."/>
            <person name="Kang B.C."/>
            <person name="Yang T.J."/>
            <person name="Lee Y.H."/>
            <person name="Bennetzen J.L."/>
            <person name="Choi D."/>
        </authorList>
    </citation>
    <scope>NUCLEOTIDE SEQUENCE [LARGE SCALE GENOMIC DNA]</scope>
    <source>
        <strain evidence="5">cv. PBC81</strain>
    </source>
</reference>
<dbReference type="PROSITE" id="PS51141">
    <property type="entry name" value="ZF_SBP"/>
    <property type="match status" value="1"/>
</dbReference>
<protein>
    <submittedName>
        <fullName evidence="4">Squamosa promoter-binding-like protein 19</fullName>
    </submittedName>
</protein>
<name>A0A2G2VLR4_CAPBA</name>
<dbReference type="InterPro" id="IPR036893">
    <property type="entry name" value="SBP_sf"/>
</dbReference>
<organism evidence="4 5">
    <name type="scientific">Capsicum baccatum</name>
    <name type="common">Peruvian pepper</name>
    <dbReference type="NCBI Taxonomy" id="33114"/>
    <lineage>
        <taxon>Eukaryota</taxon>
        <taxon>Viridiplantae</taxon>
        <taxon>Streptophyta</taxon>
        <taxon>Embryophyta</taxon>
        <taxon>Tracheophyta</taxon>
        <taxon>Spermatophyta</taxon>
        <taxon>Magnoliopsida</taxon>
        <taxon>eudicotyledons</taxon>
        <taxon>Gunneridae</taxon>
        <taxon>Pentapetalae</taxon>
        <taxon>asterids</taxon>
        <taxon>lamiids</taxon>
        <taxon>Solanales</taxon>
        <taxon>Solanaceae</taxon>
        <taxon>Solanoideae</taxon>
        <taxon>Capsiceae</taxon>
        <taxon>Capsicum</taxon>
    </lineage>
</organism>
<gene>
    <name evidence="4" type="ORF">CQW23_25735</name>
</gene>
<evidence type="ECO:0000313" key="5">
    <source>
        <dbReference type="Proteomes" id="UP000224567"/>
    </source>
</evidence>
<keyword evidence="1" id="KW-0862">Zinc</keyword>
<feature type="compositionally biased region" description="Basic and acidic residues" evidence="2">
    <location>
        <begin position="256"/>
        <end position="276"/>
    </location>
</feature>
<dbReference type="AlphaFoldDB" id="A0A2G2VLR4"/>
<feature type="region of interest" description="Disordered" evidence="2">
    <location>
        <begin position="206"/>
        <end position="295"/>
    </location>
</feature>
<dbReference type="Proteomes" id="UP000224567">
    <property type="component" value="Unassembled WGS sequence"/>
</dbReference>
<keyword evidence="1" id="KW-0479">Metal-binding</keyword>
<dbReference type="GO" id="GO:0003677">
    <property type="term" value="F:DNA binding"/>
    <property type="evidence" value="ECO:0007669"/>
    <property type="project" value="InterPro"/>
</dbReference>
<feature type="compositionally biased region" description="Basic and acidic residues" evidence="2">
    <location>
        <begin position="225"/>
        <end position="239"/>
    </location>
</feature>
<dbReference type="EMBL" id="MLFT02000011">
    <property type="protein sequence ID" value="PHT33935.1"/>
    <property type="molecule type" value="Genomic_DNA"/>
</dbReference>
<dbReference type="PANTHER" id="PTHR33067">
    <property type="entry name" value="RNA-DIRECTED DNA POLYMERASE-RELATED"/>
    <property type="match status" value="1"/>
</dbReference>
<evidence type="ECO:0000256" key="2">
    <source>
        <dbReference type="SAM" id="MobiDB-lite"/>
    </source>
</evidence>
<dbReference type="OrthoDB" id="1744547at2759"/>
<comment type="caution">
    <text evidence="4">The sequence shown here is derived from an EMBL/GenBank/DDBJ whole genome shotgun (WGS) entry which is preliminary data.</text>
</comment>
<dbReference type="GO" id="GO:0008270">
    <property type="term" value="F:zinc ion binding"/>
    <property type="evidence" value="ECO:0007669"/>
    <property type="project" value="UniProtKB-KW"/>
</dbReference>
<proteinExistence type="predicted"/>
<evidence type="ECO:0000256" key="1">
    <source>
        <dbReference type="PROSITE-ProRule" id="PRU00470"/>
    </source>
</evidence>
<feature type="domain" description="SBP-type" evidence="3">
    <location>
        <begin position="584"/>
        <end position="670"/>
    </location>
</feature>
<dbReference type="PANTHER" id="PTHR33067:SF9">
    <property type="entry name" value="RNA-DIRECTED DNA POLYMERASE"/>
    <property type="match status" value="1"/>
</dbReference>
<sequence length="699" mass="79133">MDLLTEHLLSGKTKKVNVVVSQGRDESNSEEEDNYLNNQEGFRGNAQGNQGQNYYDKSGYKDRDQGSWKNKTDRSGLYVPPGNREAAASGSGKMSMEEMMAKLLKGVEETNMGITEVENDLSSINQLVDSHCTAIKQLEQKLSKLSVAFNQRRARTLPSDTVQNPRNDGSCMAITTRSGKVLENLPKSKQVVDDVVDNAIDADGEDAIEAGKSGHDVTPTLLQPEKNDNRKQDKKEVVEKMIPLPLPHFPQKLKKKADDTSEKVDNRKQDKKEVVEKTIPLPPPPPFPQRQKKKAEDTRFSKFMTMLKQLIINVPLVEALEQMPRYAKFMKDLLTKKRAVSYELADNVHHCSAITTRSLVQKKADPDFVILDCEVDSEVPIILRRPFLGTGSVLIDLRANELLFWLNDEVVHFDVCKSMKQPRDMNVFSIDDVYDEDEKELSVEKQLTVESLYDVLLNSERKEAEEHEETVCALIGIRSYSHVPKKLDLDLKNQPSPTVKTSIEEPPWLELKELPRYVFLGIENTLPVSVADDLSEQHVEDLISALKRYKRAMGWTINDIIGVPPGIFMHKSHLKGDCMPTNSSLIDLKPGGFPDHVSANIFKYPKSMPSFTTSESIFQAKRMHQVLLVSTKAEFILDTLLRFHLLAEFDDGKQSCRKHLPGHNERQRKPHIGMHSGYKLFLSFAIKVVLNFAYCSFTL</sequence>
<dbReference type="GO" id="GO:0005634">
    <property type="term" value="C:nucleus"/>
    <property type="evidence" value="ECO:0007669"/>
    <property type="project" value="InterPro"/>
</dbReference>
<reference evidence="5" key="2">
    <citation type="journal article" date="2017" name="J. Anim. Genet.">
        <title>Multiple reference genome sequences of hot pepper reveal the massive evolution of plant disease resistance genes by retroduplication.</title>
        <authorList>
            <person name="Kim S."/>
            <person name="Park J."/>
            <person name="Yeom S.-I."/>
            <person name="Kim Y.-M."/>
            <person name="Seo E."/>
            <person name="Kim K.-T."/>
            <person name="Kim M.-S."/>
            <person name="Lee J.M."/>
            <person name="Cheong K."/>
            <person name="Shin H.-S."/>
            <person name="Kim S.-B."/>
            <person name="Han K."/>
            <person name="Lee J."/>
            <person name="Park M."/>
            <person name="Lee H.-A."/>
            <person name="Lee H.-Y."/>
            <person name="Lee Y."/>
            <person name="Oh S."/>
            <person name="Lee J.H."/>
            <person name="Choi E."/>
            <person name="Choi E."/>
            <person name="Lee S.E."/>
            <person name="Jeon J."/>
            <person name="Kim H."/>
            <person name="Choi G."/>
            <person name="Song H."/>
            <person name="Lee J."/>
            <person name="Lee S.-C."/>
            <person name="Kwon J.-K."/>
            <person name="Lee H.-Y."/>
            <person name="Koo N."/>
            <person name="Hong Y."/>
            <person name="Kim R.W."/>
            <person name="Kang W.-H."/>
            <person name="Huh J.H."/>
            <person name="Kang B.-C."/>
            <person name="Yang T.-J."/>
            <person name="Lee Y.-H."/>
            <person name="Bennetzen J.L."/>
            <person name="Choi D."/>
        </authorList>
    </citation>
    <scope>NUCLEOTIDE SEQUENCE [LARGE SCALE GENOMIC DNA]</scope>
    <source>
        <strain evidence="5">cv. PBC81</strain>
    </source>
</reference>
<dbReference type="InterPro" id="IPR004333">
    <property type="entry name" value="SBP_dom"/>
</dbReference>
<feature type="compositionally biased region" description="Basic and acidic residues" evidence="2">
    <location>
        <begin position="58"/>
        <end position="74"/>
    </location>
</feature>
<dbReference type="SUPFAM" id="SSF103612">
    <property type="entry name" value="SBT domain"/>
    <property type="match status" value="1"/>
</dbReference>